<reference evidence="5" key="1">
    <citation type="journal article" date="2010" name="Science">
        <title>Plasticity of animal genome architecture unmasked by rapid evolution of a pelagic tunicate.</title>
        <authorList>
            <person name="Denoeud F."/>
            <person name="Henriet S."/>
            <person name="Mungpakdee S."/>
            <person name="Aury J.M."/>
            <person name="Da Silva C."/>
            <person name="Brinkmann H."/>
            <person name="Mikhaleva J."/>
            <person name="Olsen L.C."/>
            <person name="Jubin C."/>
            <person name="Canestro C."/>
            <person name="Bouquet J.M."/>
            <person name="Danks G."/>
            <person name="Poulain J."/>
            <person name="Campsteijn C."/>
            <person name="Adamski M."/>
            <person name="Cross I."/>
            <person name="Yadetie F."/>
            <person name="Muffato M."/>
            <person name="Louis A."/>
            <person name="Butcher S."/>
            <person name="Tsagkogeorga G."/>
            <person name="Konrad A."/>
            <person name="Singh S."/>
            <person name="Jensen M.F."/>
            <person name="Cong E.H."/>
            <person name="Eikeseth-Otteraa H."/>
            <person name="Noel B."/>
            <person name="Anthouard V."/>
            <person name="Porcel B.M."/>
            <person name="Kachouri-Lafond R."/>
            <person name="Nishino A."/>
            <person name="Ugolini M."/>
            <person name="Chourrout P."/>
            <person name="Nishida H."/>
            <person name="Aasland R."/>
            <person name="Huzurbazar S."/>
            <person name="Westhof E."/>
            <person name="Delsuc F."/>
            <person name="Lehrach H."/>
            <person name="Reinhardt R."/>
            <person name="Weissenbach J."/>
            <person name="Roy S.W."/>
            <person name="Artiguenave F."/>
            <person name="Postlethwait J.H."/>
            <person name="Manak J.R."/>
            <person name="Thompson E.M."/>
            <person name="Jaillon O."/>
            <person name="Du Pasquier L."/>
            <person name="Boudinot P."/>
            <person name="Liberles D.A."/>
            <person name="Volff J.N."/>
            <person name="Philippe H."/>
            <person name="Lenhard B."/>
            <person name="Roest Crollius H."/>
            <person name="Wincker P."/>
            <person name="Chourrout D."/>
        </authorList>
    </citation>
    <scope>NUCLEOTIDE SEQUENCE [LARGE SCALE GENOMIC DNA]</scope>
</reference>
<dbReference type="GO" id="GO:0003735">
    <property type="term" value="F:structural constituent of ribosome"/>
    <property type="evidence" value="ECO:0007669"/>
    <property type="project" value="InterPro"/>
</dbReference>
<dbReference type="Pfam" id="PF07147">
    <property type="entry name" value="PDCD9"/>
    <property type="match status" value="1"/>
</dbReference>
<evidence type="ECO:0000256" key="4">
    <source>
        <dbReference type="ARBA" id="ARBA00023274"/>
    </source>
</evidence>
<gene>
    <name evidence="5" type="ORF">GSOID_T00014171001</name>
</gene>
<evidence type="ECO:0000256" key="3">
    <source>
        <dbReference type="ARBA" id="ARBA00023128"/>
    </source>
</evidence>
<proteinExistence type="predicted"/>
<dbReference type="OrthoDB" id="6041973at2759"/>
<keyword evidence="4" id="KW-0687">Ribonucleoprotein</keyword>
<keyword evidence="6" id="KW-1185">Reference proteome</keyword>
<evidence type="ECO:0000256" key="2">
    <source>
        <dbReference type="ARBA" id="ARBA00022980"/>
    </source>
</evidence>
<dbReference type="InterPro" id="IPR010793">
    <property type="entry name" value="Ribosomal_mL37/mL65"/>
</dbReference>
<dbReference type="EMBL" id="FN653698">
    <property type="protein sequence ID" value="CBY15848.1"/>
    <property type="molecule type" value="Genomic_DNA"/>
</dbReference>
<organism evidence="5">
    <name type="scientific">Oikopleura dioica</name>
    <name type="common">Tunicate</name>
    <dbReference type="NCBI Taxonomy" id="34765"/>
    <lineage>
        <taxon>Eukaryota</taxon>
        <taxon>Metazoa</taxon>
        <taxon>Chordata</taxon>
        <taxon>Tunicata</taxon>
        <taxon>Appendicularia</taxon>
        <taxon>Copelata</taxon>
        <taxon>Oikopleuridae</taxon>
        <taxon>Oikopleura</taxon>
    </lineage>
</organism>
<evidence type="ECO:0000313" key="6">
    <source>
        <dbReference type="Proteomes" id="UP000001307"/>
    </source>
</evidence>
<dbReference type="Proteomes" id="UP000001307">
    <property type="component" value="Unassembled WGS sequence"/>
</dbReference>
<accession>E4Y1V4</accession>
<dbReference type="PANTHER" id="PTHR13014:SF3">
    <property type="entry name" value="LARGE RIBOSOMAL SUBUNIT PROTEIN ML65"/>
    <property type="match status" value="1"/>
</dbReference>
<dbReference type="InParanoid" id="E4Y1V4"/>
<evidence type="ECO:0000313" key="5">
    <source>
        <dbReference type="EMBL" id="CBY15848.1"/>
    </source>
</evidence>
<dbReference type="PANTHER" id="PTHR13014">
    <property type="entry name" value="MITOCHONDRIAL 28S RIBOSOMAL PROTEIN S30/P52 PRO-APOTOTIC PROTEIN"/>
    <property type="match status" value="1"/>
</dbReference>
<dbReference type="GO" id="GO:0005762">
    <property type="term" value="C:mitochondrial large ribosomal subunit"/>
    <property type="evidence" value="ECO:0007669"/>
    <property type="project" value="TreeGrafter"/>
</dbReference>
<protein>
    <submittedName>
        <fullName evidence="5">Uncharacterized protein</fullName>
    </submittedName>
</protein>
<keyword evidence="2" id="KW-0689">Ribosomal protein</keyword>
<evidence type="ECO:0000256" key="1">
    <source>
        <dbReference type="ARBA" id="ARBA00004173"/>
    </source>
</evidence>
<keyword evidence="3" id="KW-0496">Mitochondrion</keyword>
<dbReference type="InterPro" id="IPR039982">
    <property type="entry name" value="Ribosomal_mL65"/>
</dbReference>
<name>E4Y1V4_OIKDI</name>
<comment type="subcellular location">
    <subcellularLocation>
        <location evidence="1">Mitochondrion</location>
    </subcellularLocation>
</comment>
<dbReference type="AlphaFoldDB" id="E4Y1V4"/>
<sequence length="705" mass="81970">MEFVRFDWACARLRAIFSTQVPTLLRKQKTFCQKKEDFYFHLPSSSNRRKNMLRRDFLLPKTIARLLSTSSKLQVDGSKVGWERIRKTRKRKGYEWNSRYRISMMGGHYRNDPAVITGTETKLAYTPTWESALLTQGHRKDLFMLQRLNDEESTKFNKLNTHPGQTFDPMRHRTEVTKKNQKMFFGAMQSREEFDYGINASERAEFAHRRVKDEYLDNWMTTDPNFNNVTGVDLRSPLTRQKIAQEPEIWKKVFLYERDRDFKYVIHPFRKSALPNMSFWNQHITKTRLIKGRPAIYNQICVESEKVANLAQFCRKTLELAEVNFGKQNSNGSKAAQLERVRREKIVKAIWNHAQTLAGLPESTTDEKPEVLYFWMRGYSASAPGETDEKYEESEPAKFQSVCAAVEQTRISAPLPPLRSRSSQFCSEEPLSAKFTKEVPSFNELKLPVVLPLEINIELRAVPWFDYSPEALRFYKQQWRNYVKPGFHAYAGDMLSNYDMANRRNKLGEVKKGISSEDVFSHTQVSIMPAEFERAWFDASEVEHPAIQSEADEALKSQAIINGFTWTAGLAHFQGHFQDDDVEVPIVAQLVNFDGEHFCLSSYQLNTLAIDPENDYWNKTVNLCYVEKYSPTELEALAEHLLKFAANRPSLKIDEGRIEEEERNFVSQVQLCDAPDIAIQQPWNFSEHKNEDNLIEIEIKEAESL</sequence>
<dbReference type="GO" id="GO:0006412">
    <property type="term" value="P:translation"/>
    <property type="evidence" value="ECO:0007669"/>
    <property type="project" value="InterPro"/>
</dbReference>